<sequence>MRIAFVTLMYDAPWGGSEVLWSQTAARALAEGHEVFVATHAWPELAPPLRELAAAGASFYYRPRYQDTLRHRAGSVLRRLANAGLLPEVVALRRFAPEVVVVSQGGWNDLLFHQQLADCLREIPFLLICHNYHDPVRQDDRQRARMIALYGQAREVLMISDQQLRVIRRQAGDFPG</sequence>
<dbReference type="EMBL" id="JBHTEK010000001">
    <property type="protein sequence ID" value="MFC7670072.1"/>
    <property type="molecule type" value="Genomic_DNA"/>
</dbReference>
<gene>
    <name evidence="1" type="ORF">ACFQT0_23905</name>
</gene>
<keyword evidence="2" id="KW-1185">Reference proteome</keyword>
<evidence type="ECO:0008006" key="3">
    <source>
        <dbReference type="Google" id="ProtNLM"/>
    </source>
</evidence>
<dbReference type="Gene3D" id="3.40.50.2000">
    <property type="entry name" value="Glycogen Phosphorylase B"/>
    <property type="match status" value="1"/>
</dbReference>
<organism evidence="1 2">
    <name type="scientific">Hymenobacter humi</name>
    <dbReference type="NCBI Taxonomy" id="1411620"/>
    <lineage>
        <taxon>Bacteria</taxon>
        <taxon>Pseudomonadati</taxon>
        <taxon>Bacteroidota</taxon>
        <taxon>Cytophagia</taxon>
        <taxon>Cytophagales</taxon>
        <taxon>Hymenobacteraceae</taxon>
        <taxon>Hymenobacter</taxon>
    </lineage>
</organism>
<reference evidence="2" key="1">
    <citation type="journal article" date="2019" name="Int. J. Syst. Evol. Microbiol.">
        <title>The Global Catalogue of Microorganisms (GCM) 10K type strain sequencing project: providing services to taxonomists for standard genome sequencing and annotation.</title>
        <authorList>
            <consortium name="The Broad Institute Genomics Platform"/>
            <consortium name="The Broad Institute Genome Sequencing Center for Infectious Disease"/>
            <person name="Wu L."/>
            <person name="Ma J."/>
        </authorList>
    </citation>
    <scope>NUCLEOTIDE SEQUENCE [LARGE SCALE GENOMIC DNA]</scope>
    <source>
        <strain evidence="2">JCM 19635</strain>
    </source>
</reference>
<proteinExistence type="predicted"/>
<accession>A0ABW2UCA4</accession>
<dbReference type="RefSeq" id="WP_380205541.1">
    <property type="nucleotide sequence ID" value="NZ_JBHTEK010000001.1"/>
</dbReference>
<evidence type="ECO:0000313" key="2">
    <source>
        <dbReference type="Proteomes" id="UP001596513"/>
    </source>
</evidence>
<evidence type="ECO:0000313" key="1">
    <source>
        <dbReference type="EMBL" id="MFC7670072.1"/>
    </source>
</evidence>
<comment type="caution">
    <text evidence="1">The sequence shown here is derived from an EMBL/GenBank/DDBJ whole genome shotgun (WGS) entry which is preliminary data.</text>
</comment>
<dbReference type="SUPFAM" id="SSF53756">
    <property type="entry name" value="UDP-Glycosyltransferase/glycogen phosphorylase"/>
    <property type="match status" value="1"/>
</dbReference>
<name>A0ABW2UCA4_9BACT</name>
<dbReference type="Proteomes" id="UP001596513">
    <property type="component" value="Unassembled WGS sequence"/>
</dbReference>
<protein>
    <recommendedName>
        <fullName evidence="3">Glycosyltransferase subfamily 4-like N-terminal domain-containing protein</fullName>
    </recommendedName>
</protein>